<organism evidence="1 2">
    <name type="scientific">Cetraspora pellucida</name>
    <dbReference type="NCBI Taxonomy" id="1433469"/>
    <lineage>
        <taxon>Eukaryota</taxon>
        <taxon>Fungi</taxon>
        <taxon>Fungi incertae sedis</taxon>
        <taxon>Mucoromycota</taxon>
        <taxon>Glomeromycotina</taxon>
        <taxon>Glomeromycetes</taxon>
        <taxon>Diversisporales</taxon>
        <taxon>Gigasporaceae</taxon>
        <taxon>Cetraspora</taxon>
    </lineage>
</organism>
<dbReference type="Proteomes" id="UP000789759">
    <property type="component" value="Unassembled WGS sequence"/>
</dbReference>
<proteinExistence type="predicted"/>
<evidence type="ECO:0000313" key="2">
    <source>
        <dbReference type="Proteomes" id="UP000789759"/>
    </source>
</evidence>
<gene>
    <name evidence="1" type="ORF">CPELLU_LOCUS8571</name>
</gene>
<sequence>MIILLKIVDLALSEAHSQRANLIIIKDHFDKFYKIIEEHLLTTDQIWNMDETDGALADTVIGFTNSEYMRKDLFQMYIEHFINFIPSSHPVLLMLDVSTQVNELESQQSKKRKTFSFARHLINEESLQMLKKADELA</sequence>
<evidence type="ECO:0000313" key="1">
    <source>
        <dbReference type="EMBL" id="CAG8634940.1"/>
    </source>
</evidence>
<comment type="caution">
    <text evidence="1">The sequence shown here is derived from an EMBL/GenBank/DDBJ whole genome shotgun (WGS) entry which is preliminary data.</text>
</comment>
<keyword evidence="2" id="KW-1185">Reference proteome</keyword>
<dbReference type="AlphaFoldDB" id="A0A9N9DGR4"/>
<protein>
    <submittedName>
        <fullName evidence="1">13550_t:CDS:1</fullName>
    </submittedName>
</protein>
<accession>A0A9N9DGR4</accession>
<dbReference type="OrthoDB" id="2439318at2759"/>
<dbReference type="EMBL" id="CAJVQA010006146">
    <property type="protein sequence ID" value="CAG8634940.1"/>
    <property type="molecule type" value="Genomic_DNA"/>
</dbReference>
<name>A0A9N9DGR4_9GLOM</name>
<reference evidence="1" key="1">
    <citation type="submission" date="2021-06" db="EMBL/GenBank/DDBJ databases">
        <authorList>
            <person name="Kallberg Y."/>
            <person name="Tangrot J."/>
            <person name="Rosling A."/>
        </authorList>
    </citation>
    <scope>NUCLEOTIDE SEQUENCE</scope>
    <source>
        <strain evidence="1">FL966</strain>
    </source>
</reference>